<dbReference type="PANTHER" id="PTHR43731:SF26">
    <property type="entry name" value="RHOMBOID-LIKE PROTEIN 10, CHLOROPLASTIC"/>
    <property type="match status" value="1"/>
</dbReference>
<reference evidence="7" key="2">
    <citation type="submission" date="2021-08" db="EMBL/GenBank/DDBJ databases">
        <authorList>
            <person name="Dalcin Martins P."/>
        </authorList>
    </citation>
    <scope>NUCLEOTIDE SEQUENCE</scope>
    <source>
        <strain evidence="7">MAG_39</strain>
    </source>
</reference>
<dbReference type="SUPFAM" id="SSF144091">
    <property type="entry name" value="Rhomboid-like"/>
    <property type="match status" value="1"/>
</dbReference>
<dbReference type="InterPro" id="IPR050925">
    <property type="entry name" value="Rhomboid_protease_S54"/>
</dbReference>
<name>A0A953SII2_9BACT</name>
<gene>
    <name evidence="7" type="ORF">K8I29_19930</name>
</gene>
<comment type="caution">
    <text evidence="7">The sequence shown here is derived from an EMBL/GenBank/DDBJ whole genome shotgun (WGS) entry which is preliminary data.</text>
</comment>
<organism evidence="7 8">
    <name type="scientific">Candidatus Nitrobium versatile</name>
    <dbReference type="NCBI Taxonomy" id="2884831"/>
    <lineage>
        <taxon>Bacteria</taxon>
        <taxon>Pseudomonadati</taxon>
        <taxon>Nitrospirota</taxon>
        <taxon>Nitrospiria</taxon>
        <taxon>Nitrospirales</taxon>
        <taxon>Nitrospiraceae</taxon>
        <taxon>Candidatus Nitrobium</taxon>
    </lineage>
</organism>
<feature type="transmembrane region" description="Helical" evidence="5">
    <location>
        <begin position="42"/>
        <end position="60"/>
    </location>
</feature>
<evidence type="ECO:0000313" key="7">
    <source>
        <dbReference type="EMBL" id="MBZ0158474.1"/>
    </source>
</evidence>
<keyword evidence="7" id="KW-0645">Protease</keyword>
<keyword evidence="4 5" id="KW-0472">Membrane</keyword>
<dbReference type="Pfam" id="PF01694">
    <property type="entry name" value="Rhomboid"/>
    <property type="match status" value="1"/>
</dbReference>
<sequence length="225" mass="24828">MLPFKDDNPTSTTPFITVGLILLNVLIFIWEILSPRDATEIAFFYGAIPSNLMSFESVHPQPVSPAVSIVTSMFLHGGILHVAGNMLYLWIFGNNIEDSLGHLKFLLFYLFSGVVAAYSHAVTEAHSTIPMIGASGAVSGILGAYLLLFPHARVHTLVIFGFFWQVIRIPAVVVILFWVVIQLISGITTRAVQQGGVAWFAHLGGFLAGVLTIKLWRPARKRIRW</sequence>
<feature type="transmembrane region" description="Helical" evidence="5">
    <location>
        <begin position="12"/>
        <end position="30"/>
    </location>
</feature>
<accession>A0A953SII2</accession>
<dbReference type="EMBL" id="JAIOIV010000155">
    <property type="protein sequence ID" value="MBZ0158474.1"/>
    <property type="molecule type" value="Genomic_DNA"/>
</dbReference>
<comment type="subcellular location">
    <subcellularLocation>
        <location evidence="1">Membrane</location>
        <topology evidence="1">Multi-pass membrane protein</topology>
    </subcellularLocation>
</comment>
<dbReference type="GO" id="GO:0016020">
    <property type="term" value="C:membrane"/>
    <property type="evidence" value="ECO:0007669"/>
    <property type="project" value="UniProtKB-SubCell"/>
</dbReference>
<dbReference type="Gene3D" id="1.20.1540.10">
    <property type="entry name" value="Rhomboid-like"/>
    <property type="match status" value="1"/>
</dbReference>
<evidence type="ECO:0000256" key="4">
    <source>
        <dbReference type="ARBA" id="ARBA00023136"/>
    </source>
</evidence>
<dbReference type="Proteomes" id="UP000705867">
    <property type="component" value="Unassembled WGS sequence"/>
</dbReference>
<dbReference type="FunFam" id="1.20.1540.10:FF:000027">
    <property type="entry name" value="Rhomboid family intramembrane serine protease"/>
    <property type="match status" value="1"/>
</dbReference>
<keyword evidence="2 5" id="KW-0812">Transmembrane</keyword>
<keyword evidence="7" id="KW-0378">Hydrolase</keyword>
<evidence type="ECO:0000313" key="8">
    <source>
        <dbReference type="Proteomes" id="UP000705867"/>
    </source>
</evidence>
<dbReference type="AlphaFoldDB" id="A0A953SII2"/>
<dbReference type="InterPro" id="IPR035952">
    <property type="entry name" value="Rhomboid-like_sf"/>
</dbReference>
<feature type="domain" description="Peptidase S54 rhomboid" evidence="6">
    <location>
        <begin position="68"/>
        <end position="213"/>
    </location>
</feature>
<evidence type="ECO:0000256" key="3">
    <source>
        <dbReference type="ARBA" id="ARBA00022989"/>
    </source>
</evidence>
<feature type="transmembrane region" description="Helical" evidence="5">
    <location>
        <begin position="196"/>
        <end position="216"/>
    </location>
</feature>
<proteinExistence type="predicted"/>
<reference evidence="7" key="1">
    <citation type="journal article" date="2021" name="bioRxiv">
        <title>Unraveling nitrogen, sulfur and carbon metabolic pathways and microbial community transcriptional responses to substrate deprivation and toxicity stresses in a bioreactor mimicking anoxic brackish coastal sediment conditions.</title>
        <authorList>
            <person name="Martins P.D."/>
            <person name="Echeveste M.J."/>
            <person name="Arshad A."/>
            <person name="Kurth J."/>
            <person name="Ouboter H."/>
            <person name="Jetten M.S.M."/>
            <person name="Welte C.U."/>
        </authorList>
    </citation>
    <scope>NUCLEOTIDE SEQUENCE</scope>
    <source>
        <strain evidence="7">MAG_39</strain>
    </source>
</reference>
<feature type="transmembrane region" description="Helical" evidence="5">
    <location>
        <begin position="128"/>
        <end position="149"/>
    </location>
</feature>
<evidence type="ECO:0000256" key="2">
    <source>
        <dbReference type="ARBA" id="ARBA00022692"/>
    </source>
</evidence>
<keyword evidence="3 5" id="KW-1133">Transmembrane helix</keyword>
<protein>
    <submittedName>
        <fullName evidence="7">Rhomboid family intramembrane serine protease</fullName>
    </submittedName>
</protein>
<feature type="transmembrane region" description="Helical" evidence="5">
    <location>
        <begin position="103"/>
        <end position="122"/>
    </location>
</feature>
<dbReference type="GO" id="GO:0004252">
    <property type="term" value="F:serine-type endopeptidase activity"/>
    <property type="evidence" value="ECO:0007669"/>
    <property type="project" value="InterPro"/>
</dbReference>
<dbReference type="GO" id="GO:0006508">
    <property type="term" value="P:proteolysis"/>
    <property type="evidence" value="ECO:0007669"/>
    <property type="project" value="UniProtKB-KW"/>
</dbReference>
<evidence type="ECO:0000256" key="5">
    <source>
        <dbReference type="SAM" id="Phobius"/>
    </source>
</evidence>
<evidence type="ECO:0000259" key="6">
    <source>
        <dbReference type="Pfam" id="PF01694"/>
    </source>
</evidence>
<dbReference type="InterPro" id="IPR022764">
    <property type="entry name" value="Peptidase_S54_rhomboid_dom"/>
</dbReference>
<feature type="transmembrane region" description="Helical" evidence="5">
    <location>
        <begin position="156"/>
        <end position="184"/>
    </location>
</feature>
<dbReference type="PANTHER" id="PTHR43731">
    <property type="entry name" value="RHOMBOID PROTEASE"/>
    <property type="match status" value="1"/>
</dbReference>
<feature type="transmembrane region" description="Helical" evidence="5">
    <location>
        <begin position="66"/>
        <end position="91"/>
    </location>
</feature>
<evidence type="ECO:0000256" key="1">
    <source>
        <dbReference type="ARBA" id="ARBA00004141"/>
    </source>
</evidence>